<protein>
    <submittedName>
        <fullName evidence="1">Uncharacterized protein</fullName>
    </submittedName>
</protein>
<name>A0A382JDP3_9ZZZZ</name>
<sequence>VLTGADTTFCISGGRIVDPSSG</sequence>
<evidence type="ECO:0000313" key="1">
    <source>
        <dbReference type="EMBL" id="SVC09472.1"/>
    </source>
</evidence>
<dbReference type="EMBL" id="UINC01073241">
    <property type="protein sequence ID" value="SVC09472.1"/>
    <property type="molecule type" value="Genomic_DNA"/>
</dbReference>
<feature type="non-terminal residue" evidence="1">
    <location>
        <position position="1"/>
    </location>
</feature>
<reference evidence="1" key="1">
    <citation type="submission" date="2018-05" db="EMBL/GenBank/DDBJ databases">
        <authorList>
            <person name="Lanie J.A."/>
            <person name="Ng W.-L."/>
            <person name="Kazmierczak K.M."/>
            <person name="Andrzejewski T.M."/>
            <person name="Davidsen T.M."/>
            <person name="Wayne K.J."/>
            <person name="Tettelin H."/>
            <person name="Glass J.I."/>
            <person name="Rusch D."/>
            <person name="Podicherti R."/>
            <person name="Tsui H.-C.T."/>
            <person name="Winkler M.E."/>
        </authorList>
    </citation>
    <scope>NUCLEOTIDE SEQUENCE</scope>
</reference>
<accession>A0A382JDP3</accession>
<proteinExistence type="predicted"/>
<dbReference type="AlphaFoldDB" id="A0A382JDP3"/>
<feature type="non-terminal residue" evidence="1">
    <location>
        <position position="22"/>
    </location>
</feature>
<gene>
    <name evidence="1" type="ORF">METZ01_LOCUS262326</name>
</gene>
<organism evidence="1">
    <name type="scientific">marine metagenome</name>
    <dbReference type="NCBI Taxonomy" id="408172"/>
    <lineage>
        <taxon>unclassified sequences</taxon>
        <taxon>metagenomes</taxon>
        <taxon>ecological metagenomes</taxon>
    </lineage>
</organism>